<feature type="repeat" description="TPR" evidence="1">
    <location>
        <begin position="953"/>
        <end position="986"/>
    </location>
</feature>
<comment type="caution">
    <text evidence="5">The sequence shown here is derived from an EMBL/GenBank/DDBJ whole genome shotgun (WGS) entry which is preliminary data.</text>
</comment>
<dbReference type="Gene3D" id="2.120.10.80">
    <property type="entry name" value="Kelch-type beta propeller"/>
    <property type="match status" value="2"/>
</dbReference>
<dbReference type="GO" id="GO:0005814">
    <property type="term" value="C:centriole"/>
    <property type="evidence" value="ECO:0007669"/>
    <property type="project" value="TreeGrafter"/>
</dbReference>
<feature type="repeat" description="TPR" evidence="1">
    <location>
        <begin position="1254"/>
        <end position="1287"/>
    </location>
</feature>
<dbReference type="InterPro" id="IPR000742">
    <property type="entry name" value="EGF"/>
</dbReference>
<dbReference type="GO" id="GO:0097546">
    <property type="term" value="C:ciliary base"/>
    <property type="evidence" value="ECO:0007669"/>
    <property type="project" value="TreeGrafter"/>
</dbReference>
<feature type="domain" description="EGF-like" evidence="3 4">
    <location>
        <begin position="714"/>
        <end position="725"/>
    </location>
</feature>
<feature type="compositionally biased region" description="Low complexity" evidence="2">
    <location>
        <begin position="840"/>
        <end position="849"/>
    </location>
</feature>
<dbReference type="PROSITE" id="PS00022">
    <property type="entry name" value="EGF_1"/>
    <property type="match status" value="1"/>
</dbReference>
<feature type="repeat" description="TPR" evidence="1">
    <location>
        <begin position="1381"/>
        <end position="1414"/>
    </location>
</feature>
<evidence type="ECO:0000313" key="5">
    <source>
        <dbReference type="EMBL" id="CCI41316.1"/>
    </source>
</evidence>
<dbReference type="Proteomes" id="UP000053237">
    <property type="component" value="Unassembled WGS sequence"/>
</dbReference>
<evidence type="ECO:0000259" key="4">
    <source>
        <dbReference type="PROSITE" id="PS01186"/>
    </source>
</evidence>
<dbReference type="InterPro" id="IPR015915">
    <property type="entry name" value="Kelch-typ_b-propeller"/>
</dbReference>
<dbReference type="Pfam" id="PF24681">
    <property type="entry name" value="Kelch_KLHDC2_KLHL20_DRC7"/>
    <property type="match status" value="1"/>
</dbReference>
<keyword evidence="6" id="KW-1185">Reference proteome</keyword>
<dbReference type="SUPFAM" id="SSF117281">
    <property type="entry name" value="Kelch motif"/>
    <property type="match status" value="1"/>
</dbReference>
<dbReference type="Gene3D" id="1.25.40.10">
    <property type="entry name" value="Tetratricopeptide repeat domain"/>
    <property type="match status" value="3"/>
</dbReference>
<dbReference type="EMBL" id="CAIX01000017">
    <property type="protein sequence ID" value="CCI41316.1"/>
    <property type="molecule type" value="Genomic_DNA"/>
</dbReference>
<dbReference type="InterPro" id="IPR019734">
    <property type="entry name" value="TPR_rpt"/>
</dbReference>
<gene>
    <name evidence="5" type="ORF">BN9_021000</name>
</gene>
<dbReference type="InParanoid" id="A0A024G3R5"/>
<evidence type="ECO:0000313" key="6">
    <source>
        <dbReference type="Proteomes" id="UP000053237"/>
    </source>
</evidence>
<dbReference type="PROSITE" id="PS50005">
    <property type="entry name" value="TPR"/>
    <property type="match status" value="3"/>
</dbReference>
<feature type="compositionally biased region" description="Basic and acidic residues" evidence="2">
    <location>
        <begin position="1554"/>
        <end position="1563"/>
    </location>
</feature>
<dbReference type="OrthoDB" id="1926212at2759"/>
<feature type="region of interest" description="Disordered" evidence="2">
    <location>
        <begin position="1320"/>
        <end position="1340"/>
    </location>
</feature>
<feature type="compositionally biased region" description="Polar residues" evidence="2">
    <location>
        <begin position="811"/>
        <end position="829"/>
    </location>
</feature>
<dbReference type="Gene3D" id="2.10.25.10">
    <property type="entry name" value="Laminin"/>
    <property type="match status" value="1"/>
</dbReference>
<organism evidence="5 6">
    <name type="scientific">Albugo candida</name>
    <dbReference type="NCBI Taxonomy" id="65357"/>
    <lineage>
        <taxon>Eukaryota</taxon>
        <taxon>Sar</taxon>
        <taxon>Stramenopiles</taxon>
        <taxon>Oomycota</taxon>
        <taxon>Peronosporomycetes</taxon>
        <taxon>Albuginales</taxon>
        <taxon>Albuginaceae</taxon>
        <taxon>Albugo</taxon>
    </lineage>
</organism>
<feature type="compositionally biased region" description="Low complexity" evidence="2">
    <location>
        <begin position="1072"/>
        <end position="1089"/>
    </location>
</feature>
<dbReference type="PROSITE" id="PS01186">
    <property type="entry name" value="EGF_2"/>
    <property type="match status" value="2"/>
</dbReference>
<feature type="region of interest" description="Disordered" evidence="2">
    <location>
        <begin position="1059"/>
        <end position="1089"/>
    </location>
</feature>
<feature type="region of interest" description="Disordered" evidence="2">
    <location>
        <begin position="778"/>
        <end position="854"/>
    </location>
</feature>
<dbReference type="PANTHER" id="PTHR44117">
    <property type="entry name" value="INTRAFLAGELLAR TRANSPORT PROTEIN 88 HOMOLOG"/>
    <property type="match status" value="1"/>
</dbReference>
<evidence type="ECO:0000256" key="2">
    <source>
        <dbReference type="SAM" id="MobiDB-lite"/>
    </source>
</evidence>
<feature type="compositionally biased region" description="Basic and acidic residues" evidence="2">
    <location>
        <begin position="1324"/>
        <end position="1335"/>
    </location>
</feature>
<keyword evidence="1" id="KW-0802">TPR repeat</keyword>
<accession>A0A024G3R5</accession>
<proteinExistence type="predicted"/>
<reference evidence="5 6" key="1">
    <citation type="submission" date="2012-05" db="EMBL/GenBank/DDBJ databases">
        <title>Recombination and specialization in a pathogen metapopulation.</title>
        <authorList>
            <person name="Gardiner A."/>
            <person name="Kemen E."/>
            <person name="Schultz-Larsen T."/>
            <person name="MacLean D."/>
            <person name="Van Oosterhout C."/>
            <person name="Jones J.D.G."/>
        </authorList>
    </citation>
    <scope>NUCLEOTIDE SEQUENCE [LARGE SCALE GENOMIC DNA]</scope>
    <source>
        <strain evidence="5 6">Ac Nc2</strain>
    </source>
</reference>
<feature type="compositionally biased region" description="Polar residues" evidence="2">
    <location>
        <begin position="1505"/>
        <end position="1527"/>
    </location>
</feature>
<dbReference type="GO" id="GO:0097730">
    <property type="term" value="C:non-motile cilium"/>
    <property type="evidence" value="ECO:0007669"/>
    <property type="project" value="TreeGrafter"/>
</dbReference>
<feature type="compositionally biased region" description="Acidic residues" evidence="2">
    <location>
        <begin position="1564"/>
        <end position="1574"/>
    </location>
</feature>
<dbReference type="PANTHER" id="PTHR44117:SF1">
    <property type="entry name" value="INTRAFLAGELLAR TRANSPORT PROTEIN 88 HOMOLOG"/>
    <property type="match status" value="1"/>
</dbReference>
<dbReference type="SUPFAM" id="SSF48452">
    <property type="entry name" value="TPR-like"/>
    <property type="match status" value="3"/>
</dbReference>
<feature type="region of interest" description="Disordered" evidence="2">
    <location>
        <begin position="1488"/>
        <end position="1574"/>
    </location>
</feature>
<evidence type="ECO:0000259" key="3">
    <source>
        <dbReference type="PROSITE" id="PS00022"/>
    </source>
</evidence>
<dbReference type="STRING" id="65357.A0A024G3R5"/>
<feature type="domain" description="EGF-like" evidence="4">
    <location>
        <begin position="639"/>
        <end position="650"/>
    </location>
</feature>
<sequence length="1574" mass="178634">MSKKYVLHAIILLSFAIQCAYYYTLKPSQLFQSLISTIDACWHHWGNDSEPGARRGHSLQFYRSQLILFGGRGEDVLVSHIPKTFELVEVNGTLSFASYDEKILSKDNPTSVQTGKYYNDIWSYDINCTRYPGDSCVNGTWKRLTAGVPWGNCYLEEGSPLCTYPSERWYHQAQVFPDDTMLIYGGFGPLCQDYCDDMWLFHFLNNSWTRLESHESESYGPGKRFSFSSAVSGFKMYVFGGYRLWHGFADPNSAANDWSDVSQYPAGGYLNDLWVYDKNLRTWKNITEELLCPDVSSIDEAVVDAMGEVECTLTWPPGRAGHTSVLYDDAIYIHGGYRTFFPYPTTTEVGAGRGRAVGTGIGFKPYPTHPYFLNDFWRYNLTTRQWCHILPTYRGSRKKGIKERDIPEARMGHSMVVVRDILVLFGGYSTNYYFDDTWQYSIGAWQLFRVTFDCRSLISNAAGNRWRKQTAFVHPRYPSSCTDDLWERKQSHSGMYDAYIPPNDMFSSDSFNKELFYGTKTFSVMAEPTRGTDAEPLFIQQARRQAPGWDGCRDRDDGRSDLPNVLKWEHPSQRSGHAAAYHPEFDAMFVYGGGGYIQEEVYHSLFTPKDRSLADFWHYKPTECIKNCSLHGVCRHGSCQCNDGYYGMDCSNTSCPGTYCTFDDEDSVESCDHCCFSMDHHTENDSYVEGLEKYPCTSGNIHYSNGICDGFGKCICEPGFLGEDCSIRDCRYDCSGHGTDDDEDLYEGFNYSIDLVPPQTGDYQSSYGAYPSSRYNTPGTAYRGTTQMGRQGLASRLGTASRGTDGARPMTSVSGAGFSSNPKTASGQRSFDPMGDSRKSGGSLSLRGSNENAPKEVAKDMENAVHSLIEQSADAIRCQKYEEALHLAKDAGRKERQFTKYCEAQNLSDLFNIELTFAVFFILANAFHLNGMWKEAIQSYTSIVKNKQYTNGGRLRVNMGNIYFEEQQYPTAIRMYRMALDQIPGTSKDIRYRIKRNIGAAQIKLGHYQDAACTFEDIMESNADFQAGFNLIICYYAIGEHDKMRRGFSSLISIPMDTMSAEEEEEDQEQKAQLLSNSHSSESLAKASSPGTLAKADGLKAEIRLRRKKATDYILVASKLCAPALDKKDWLAGYNWIIDALNQENHESLASEMEICKAHFFLREKDFDKAIEVLKAFEKKDAVHKAMAATNLSFLYFIEGDWSQADKYATMAVRHQRYNAKALVNKANCLCVKNDCERAKELYLEAIGVEADCIEAIYNLGLVNIKMGVLNEALQAFEKLHSILPSNTEVLYQIANIHDMIGDYRQAAKWFNISVSCFGNSSSENERSKRGKNGEKASLSGRHVADPGILARLGQIFNKDDDETQAFHYHLESYRYFPVDLDVIAWLGVWYVKSELYEKAIQFFERASQIQPAEVKWRLMVTSCFRRMGAYQRAIVLYEQIHQDFPDNLECLRYLVVISKDLGQQYDVYQHQLSKLEREEAVNQNISECQGSPETENYKQKDNDTLSVDTRPSNYEQNYTRPSFRPSQSRESDASRAEQTPSFHVETLSNAKSPSDRSAKRNEDGDEWGDADVN</sequence>
<dbReference type="GO" id="GO:0019894">
    <property type="term" value="F:kinesin binding"/>
    <property type="evidence" value="ECO:0007669"/>
    <property type="project" value="TreeGrafter"/>
</dbReference>
<protein>
    <recommendedName>
        <fullName evidence="3 4">EGF-like domain-containing protein</fullName>
    </recommendedName>
</protein>
<dbReference type="InterPro" id="IPR011990">
    <property type="entry name" value="TPR-like_helical_dom_sf"/>
</dbReference>
<dbReference type="GO" id="GO:1905515">
    <property type="term" value="P:non-motile cilium assembly"/>
    <property type="evidence" value="ECO:0007669"/>
    <property type="project" value="TreeGrafter"/>
</dbReference>
<name>A0A024G3R5_9STRA</name>
<feature type="compositionally biased region" description="Polar residues" evidence="2">
    <location>
        <begin position="778"/>
        <end position="789"/>
    </location>
</feature>
<evidence type="ECO:0000256" key="1">
    <source>
        <dbReference type="PROSITE-ProRule" id="PRU00339"/>
    </source>
</evidence>
<dbReference type="GO" id="GO:0042073">
    <property type="term" value="P:intraciliary transport"/>
    <property type="evidence" value="ECO:0007669"/>
    <property type="project" value="TreeGrafter"/>
</dbReference>
<dbReference type="SMART" id="SM00028">
    <property type="entry name" value="TPR"/>
    <property type="match status" value="9"/>
</dbReference>
<dbReference type="GO" id="GO:0036064">
    <property type="term" value="C:ciliary basal body"/>
    <property type="evidence" value="ECO:0007669"/>
    <property type="project" value="TreeGrafter"/>
</dbReference>
<feature type="compositionally biased region" description="Polar residues" evidence="2">
    <location>
        <begin position="1537"/>
        <end position="1553"/>
    </location>
</feature>